<dbReference type="GO" id="GO:0003756">
    <property type="term" value="F:protein disulfide isomerase activity"/>
    <property type="evidence" value="ECO:0007669"/>
    <property type="project" value="UniProtKB-EC"/>
</dbReference>
<feature type="disulfide bond" description="Redox-active" evidence="11">
    <location>
        <begin position="54"/>
        <end position="57"/>
    </location>
</feature>
<dbReference type="EMBL" id="AGSI01000009">
    <property type="protein sequence ID" value="EIE22882.1"/>
    <property type="molecule type" value="Genomic_DNA"/>
</dbReference>
<dbReference type="CDD" id="cd02961">
    <property type="entry name" value="PDI_a_family"/>
    <property type="match status" value="1"/>
</dbReference>
<comment type="similarity">
    <text evidence="3 12">Belongs to the protein disulfide isomerase family.</text>
</comment>
<evidence type="ECO:0000256" key="14">
    <source>
        <dbReference type="SAM" id="MobiDB-lite"/>
    </source>
</evidence>
<dbReference type="InterPro" id="IPR013766">
    <property type="entry name" value="Thioredoxin_domain"/>
</dbReference>
<dbReference type="Gene3D" id="3.40.30.10">
    <property type="entry name" value="Glutaredoxin"/>
    <property type="match status" value="4"/>
</dbReference>
<feature type="domain" description="Thioredoxin" evidence="15">
    <location>
        <begin position="14"/>
        <end position="137"/>
    </location>
</feature>
<evidence type="ECO:0000259" key="15">
    <source>
        <dbReference type="PROSITE" id="PS51352"/>
    </source>
</evidence>
<dbReference type="CDD" id="cd02995">
    <property type="entry name" value="PDI_a_PDI_a'_C"/>
    <property type="match status" value="1"/>
</dbReference>
<dbReference type="NCBIfam" id="TIGR01130">
    <property type="entry name" value="ER_PDI_fam"/>
    <property type="match status" value="1"/>
</dbReference>
<protein>
    <recommendedName>
        <fullName evidence="4 13">Protein disulfide-isomerase</fullName>
        <ecNumber evidence="4 13">5.3.4.1</ecNumber>
    </recommendedName>
</protein>
<dbReference type="STRING" id="574566.I0YWW3"/>
<feature type="domain" description="Thioredoxin" evidence="15">
    <location>
        <begin position="307"/>
        <end position="472"/>
    </location>
</feature>
<dbReference type="EC" id="5.3.4.1" evidence="4 13"/>
<proteinExistence type="inferred from homology"/>
<keyword evidence="7" id="KW-0256">Endoplasmic reticulum</keyword>
<dbReference type="GO" id="GO:0006457">
    <property type="term" value="P:protein folding"/>
    <property type="evidence" value="ECO:0007669"/>
    <property type="project" value="TreeGrafter"/>
</dbReference>
<dbReference type="RefSeq" id="XP_005647426.1">
    <property type="nucleotide sequence ID" value="XM_005647369.1"/>
</dbReference>
<feature type="region of interest" description="Disordered" evidence="14">
    <location>
        <begin position="474"/>
        <end position="496"/>
    </location>
</feature>
<sequence>MKWAVLGLLCLSLVIAGTQAEEAEVVLTVNGEDEFNKAVKDSEFLLAEFYAPWCGHCKSLAPEYEKAAQSLKESGSKIVLAKIDATLDENKVMSTKFGVQGFPTLKIFRNGNLDKPSDYAGPRDAAGIVSYLEKVSGPPSKELKTKEEVAEFKEAHDPAVLGVFSGADAAEFKAFEGAADGLRSDFDFAHTFDASLVDEEAPAVVVVKSYDEPVVVFEGKFGDAEISGFVEAATTPKLVEMDQSPKNKKALSRIFADQAKPKILALDAKNEKKFRDILTHVSSKRADRFNTLWTDPSANPQVAKYFGLEDSELPAIAIHDAQNDGKFFLKNAKPGAVNKWLDDWEAGKIEKFIKSEEAPKDNSGPVKVVTANTFDEIVLGGKDVLIEFYAPWCGHCKSLAPIYEELGTKFADNESVTIAKMDATANDVPSNKFEVKGFPTIAFVAGPTGEITVYEGDRSLPDLSTFVTMKLKDSKAAGEKLTEAGTAGEEVSKDEL</sequence>
<evidence type="ECO:0000256" key="1">
    <source>
        <dbReference type="ARBA" id="ARBA00001182"/>
    </source>
</evidence>
<feature type="signal peptide" evidence="13">
    <location>
        <begin position="1"/>
        <end position="20"/>
    </location>
</feature>
<dbReference type="PANTHER" id="PTHR18929:SF132">
    <property type="entry name" value="PROTEIN DISULFIDE-ISOMERASE A3"/>
    <property type="match status" value="1"/>
</dbReference>
<dbReference type="GeneID" id="17040869"/>
<keyword evidence="5 13" id="KW-0732">Signal</keyword>
<feature type="chain" id="PRO_5005134851" description="Protein disulfide-isomerase" evidence="13">
    <location>
        <begin position="21"/>
        <end position="496"/>
    </location>
</feature>
<dbReference type="GO" id="GO:0005788">
    <property type="term" value="C:endoplasmic reticulum lumen"/>
    <property type="evidence" value="ECO:0007669"/>
    <property type="project" value="UniProtKB-SubCell"/>
</dbReference>
<keyword evidence="17" id="KW-1185">Reference proteome</keyword>
<evidence type="ECO:0000256" key="7">
    <source>
        <dbReference type="ARBA" id="ARBA00022824"/>
    </source>
</evidence>
<dbReference type="NCBIfam" id="TIGR01126">
    <property type="entry name" value="pdi_dom"/>
    <property type="match status" value="2"/>
</dbReference>
<dbReference type="OrthoDB" id="72053at2759"/>
<dbReference type="FunFam" id="3.40.30.10:FF:000107">
    <property type="entry name" value="Protein disulfide-isomerase 5-2"/>
    <property type="match status" value="1"/>
</dbReference>
<evidence type="ECO:0000256" key="6">
    <source>
        <dbReference type="ARBA" id="ARBA00022737"/>
    </source>
</evidence>
<dbReference type="SUPFAM" id="SSF52833">
    <property type="entry name" value="Thioredoxin-like"/>
    <property type="match status" value="4"/>
</dbReference>
<evidence type="ECO:0000256" key="11">
    <source>
        <dbReference type="PIRSR" id="PIRSR605792-51"/>
    </source>
</evidence>
<evidence type="ECO:0000256" key="13">
    <source>
        <dbReference type="RuleBase" id="RU361130"/>
    </source>
</evidence>
<dbReference type="InterPro" id="IPR017937">
    <property type="entry name" value="Thioredoxin_CS"/>
</dbReference>
<dbReference type="CDD" id="cd02981">
    <property type="entry name" value="PDI_b_family"/>
    <property type="match status" value="1"/>
</dbReference>
<evidence type="ECO:0000256" key="5">
    <source>
        <dbReference type="ARBA" id="ARBA00022729"/>
    </source>
</evidence>
<accession>I0YWW3</accession>
<evidence type="ECO:0000313" key="16">
    <source>
        <dbReference type="EMBL" id="EIE22882.1"/>
    </source>
</evidence>
<dbReference type="InterPro" id="IPR005792">
    <property type="entry name" value="Prot_disulphide_isomerase"/>
</dbReference>
<dbReference type="InterPro" id="IPR036249">
    <property type="entry name" value="Thioredoxin-like_sf"/>
</dbReference>
<evidence type="ECO:0000256" key="10">
    <source>
        <dbReference type="ARBA" id="ARBA00023284"/>
    </source>
</evidence>
<dbReference type="SMR" id="I0YWW3"/>
<comment type="caution">
    <text evidence="16">The sequence shown here is derived from an EMBL/GenBank/DDBJ whole genome shotgun (WGS) entry which is preliminary data.</text>
</comment>
<keyword evidence="10 11" id="KW-0676">Redox-active center</keyword>
<organism evidence="16 17">
    <name type="scientific">Coccomyxa subellipsoidea (strain C-169)</name>
    <name type="common">Green microalga</name>
    <dbReference type="NCBI Taxonomy" id="574566"/>
    <lineage>
        <taxon>Eukaryota</taxon>
        <taxon>Viridiplantae</taxon>
        <taxon>Chlorophyta</taxon>
        <taxon>core chlorophytes</taxon>
        <taxon>Trebouxiophyceae</taxon>
        <taxon>Trebouxiophyceae incertae sedis</taxon>
        <taxon>Coccomyxaceae</taxon>
        <taxon>Coccomyxa</taxon>
        <taxon>Coccomyxa subellipsoidea</taxon>
    </lineage>
</organism>
<comment type="subcellular location">
    <subcellularLocation>
        <location evidence="2">Endoplasmic reticulum lumen</location>
    </subcellularLocation>
</comment>
<dbReference type="KEGG" id="csl:COCSUDRAFT_16178"/>
<keyword evidence="9 13" id="KW-0413">Isomerase</keyword>
<reference evidence="16 17" key="1">
    <citation type="journal article" date="2012" name="Genome Biol.">
        <title>The genome of the polar eukaryotic microalga coccomyxa subellipsoidea reveals traits of cold adaptation.</title>
        <authorList>
            <person name="Blanc G."/>
            <person name="Agarkova I."/>
            <person name="Grimwood J."/>
            <person name="Kuo A."/>
            <person name="Brueggeman A."/>
            <person name="Dunigan D."/>
            <person name="Gurnon J."/>
            <person name="Ladunga I."/>
            <person name="Lindquist E."/>
            <person name="Lucas S."/>
            <person name="Pangilinan J."/>
            <person name="Proschold T."/>
            <person name="Salamov A."/>
            <person name="Schmutz J."/>
            <person name="Weeks D."/>
            <person name="Yamada T."/>
            <person name="Claverie J.M."/>
            <person name="Grigoriev I."/>
            <person name="Van Etten J."/>
            <person name="Lomsadze A."/>
            <person name="Borodovsky M."/>
        </authorList>
    </citation>
    <scope>NUCLEOTIDE SEQUENCE [LARGE SCALE GENOMIC DNA]</scope>
    <source>
        <strain evidence="16 17">C-169</strain>
    </source>
</reference>
<evidence type="ECO:0000256" key="9">
    <source>
        <dbReference type="ARBA" id="ARBA00023235"/>
    </source>
</evidence>
<dbReference type="PROSITE" id="PS00194">
    <property type="entry name" value="THIOREDOXIN_1"/>
    <property type="match status" value="2"/>
</dbReference>
<dbReference type="PANTHER" id="PTHR18929">
    <property type="entry name" value="PROTEIN DISULFIDE ISOMERASE"/>
    <property type="match status" value="1"/>
</dbReference>
<evidence type="ECO:0000256" key="4">
    <source>
        <dbReference type="ARBA" id="ARBA00012723"/>
    </source>
</evidence>
<gene>
    <name evidence="16" type="ORF">COCSUDRAFT_16178</name>
</gene>
<dbReference type="CDD" id="cd02982">
    <property type="entry name" value="PDI_b'_family"/>
    <property type="match status" value="1"/>
</dbReference>
<keyword evidence="6" id="KW-0677">Repeat</keyword>
<dbReference type="PROSITE" id="PS51352">
    <property type="entry name" value="THIOREDOXIN_2"/>
    <property type="match status" value="2"/>
</dbReference>
<dbReference type="Pfam" id="PF13848">
    <property type="entry name" value="Thioredoxin_6"/>
    <property type="match status" value="1"/>
</dbReference>
<evidence type="ECO:0000256" key="8">
    <source>
        <dbReference type="ARBA" id="ARBA00023157"/>
    </source>
</evidence>
<dbReference type="InterPro" id="IPR005788">
    <property type="entry name" value="PDI_thioredoxin-like_dom"/>
</dbReference>
<evidence type="ECO:0000313" key="17">
    <source>
        <dbReference type="Proteomes" id="UP000007264"/>
    </source>
</evidence>
<evidence type="ECO:0000256" key="2">
    <source>
        <dbReference type="ARBA" id="ARBA00004319"/>
    </source>
</evidence>
<dbReference type="Proteomes" id="UP000007264">
    <property type="component" value="Unassembled WGS sequence"/>
</dbReference>
<dbReference type="Pfam" id="PF00085">
    <property type="entry name" value="Thioredoxin"/>
    <property type="match status" value="2"/>
</dbReference>
<dbReference type="AlphaFoldDB" id="I0YWW3"/>
<dbReference type="PRINTS" id="PR00421">
    <property type="entry name" value="THIOREDOXIN"/>
</dbReference>
<evidence type="ECO:0000256" key="12">
    <source>
        <dbReference type="RuleBase" id="RU004208"/>
    </source>
</evidence>
<evidence type="ECO:0000256" key="3">
    <source>
        <dbReference type="ARBA" id="ARBA00006347"/>
    </source>
</evidence>
<feature type="disulfide bond" description="Redox-active" evidence="11">
    <location>
        <begin position="393"/>
        <end position="396"/>
    </location>
</feature>
<dbReference type="GO" id="GO:0034976">
    <property type="term" value="P:response to endoplasmic reticulum stress"/>
    <property type="evidence" value="ECO:0007669"/>
    <property type="project" value="TreeGrafter"/>
</dbReference>
<comment type="catalytic activity">
    <reaction evidence="1 13">
        <text>Catalyzes the rearrangement of -S-S- bonds in proteins.</text>
        <dbReference type="EC" id="5.3.4.1"/>
    </reaction>
</comment>
<name>I0YWW3_COCSC</name>
<keyword evidence="8 11" id="KW-1015">Disulfide bond</keyword>
<dbReference type="eggNOG" id="KOG0190">
    <property type="taxonomic scope" value="Eukaryota"/>
</dbReference>